<dbReference type="SUPFAM" id="SSF51905">
    <property type="entry name" value="FAD/NAD(P)-binding domain"/>
    <property type="match status" value="1"/>
</dbReference>
<proteinExistence type="predicted"/>
<keyword evidence="3" id="KW-1185">Reference proteome</keyword>
<dbReference type="PANTHER" id="PTHR42923:SF17">
    <property type="entry name" value="AMINE OXIDASE DOMAIN-CONTAINING PROTEIN"/>
    <property type="match status" value="1"/>
</dbReference>
<dbReference type="Proteomes" id="UP000010164">
    <property type="component" value="Unassembled WGS sequence"/>
</dbReference>
<dbReference type="Pfam" id="PF01593">
    <property type="entry name" value="Amino_oxidase"/>
    <property type="match status" value="1"/>
</dbReference>
<evidence type="ECO:0000259" key="1">
    <source>
        <dbReference type="Pfam" id="PF01593"/>
    </source>
</evidence>
<evidence type="ECO:0000313" key="3">
    <source>
        <dbReference type="Proteomes" id="UP000010164"/>
    </source>
</evidence>
<dbReference type="AlphaFoldDB" id="L0WDX8"/>
<sequence>MSQRIAIVGAGISGLTAAWYLARDNEVTVFEANDYLGGHTCTVPVKRDHGDYAVDVGFIVFNDRTYPNFLKLLDELGVGRQPTDMGFAVSDQRSGLEYCGDGLGGIFAQKRNLLSPTHWRFIGDILRFNRQAPGLMDSDEGELPLGEYLRRHGYSDAFRRDYVLAMGGAIWSCSLAQMEQFPARFFVRFFHNHGLLSLTNRPQWYVVPGGSNSYVKPLVDNCPARFHVNTPVTRIQRHQDHVLVEAAGETRQFDQVILACHSDQARALLADPDDRERQCLAALDYQNNDVVLHTDTRLLPRKRRVWSSWNALLFDREQEYVQVTYNMNILQGIEAPETFCVTLNASDRIDEDKVIARYRFAHPLFTPQTLSAREQLLVANGERRTWFAGAWCRNGFHEDGVVSALNVVHGLQGQGGGTP</sequence>
<feature type="domain" description="Amine oxidase" evidence="1">
    <location>
        <begin position="12"/>
        <end position="297"/>
    </location>
</feature>
<dbReference type="eggNOG" id="COG2907">
    <property type="taxonomic scope" value="Bacteria"/>
</dbReference>
<name>L0WDX8_9GAMM</name>
<dbReference type="GO" id="GO:0016491">
    <property type="term" value="F:oxidoreductase activity"/>
    <property type="evidence" value="ECO:0007669"/>
    <property type="project" value="InterPro"/>
</dbReference>
<dbReference type="PANTHER" id="PTHR42923">
    <property type="entry name" value="PROTOPORPHYRINOGEN OXIDASE"/>
    <property type="match status" value="1"/>
</dbReference>
<dbReference type="Gene3D" id="3.50.50.60">
    <property type="entry name" value="FAD/NAD(P)-binding domain"/>
    <property type="match status" value="1"/>
</dbReference>
<comment type="caution">
    <text evidence="2">The sequence shown here is derived from an EMBL/GenBank/DDBJ whole genome shotgun (WGS) entry which is preliminary data.</text>
</comment>
<reference evidence="2 3" key="1">
    <citation type="journal article" date="2012" name="J. Bacteriol.">
        <title>Genome Sequence of the Alkane-Degrading Bacterium Alcanivorax hongdengensis Type Strain A-11-3.</title>
        <authorList>
            <person name="Lai Q."/>
            <person name="Shao Z."/>
        </authorList>
    </citation>
    <scope>NUCLEOTIDE SEQUENCE [LARGE SCALE GENOMIC DNA]</scope>
    <source>
        <strain evidence="2 3">A-11-3</strain>
    </source>
</reference>
<dbReference type="STRING" id="1177179.A11A3_10856"/>
<dbReference type="InterPro" id="IPR050464">
    <property type="entry name" value="Zeta_carotene_desat/Oxidored"/>
</dbReference>
<dbReference type="OrthoDB" id="20837at2"/>
<organism evidence="2 3">
    <name type="scientific">Alcanivorax hongdengensis A-11-3</name>
    <dbReference type="NCBI Taxonomy" id="1177179"/>
    <lineage>
        <taxon>Bacteria</taxon>
        <taxon>Pseudomonadati</taxon>
        <taxon>Pseudomonadota</taxon>
        <taxon>Gammaproteobacteria</taxon>
        <taxon>Oceanospirillales</taxon>
        <taxon>Alcanivoracaceae</taxon>
        <taxon>Alcanivorax</taxon>
    </lineage>
</organism>
<dbReference type="EMBL" id="AMRJ01000016">
    <property type="protein sequence ID" value="EKF74000.1"/>
    <property type="molecule type" value="Genomic_DNA"/>
</dbReference>
<dbReference type="PATRIC" id="fig|1177179.3.peg.2168"/>
<evidence type="ECO:0000313" key="2">
    <source>
        <dbReference type="EMBL" id="EKF74000.1"/>
    </source>
</evidence>
<dbReference type="RefSeq" id="WP_008929348.1">
    <property type="nucleotide sequence ID" value="NZ_AMRJ01000016.1"/>
</dbReference>
<dbReference type="InterPro" id="IPR002937">
    <property type="entry name" value="Amino_oxidase"/>
</dbReference>
<accession>L0WDX8</accession>
<gene>
    <name evidence="2" type="ORF">A11A3_10856</name>
</gene>
<protein>
    <submittedName>
        <fullName evidence="2">Amine-oxidase</fullName>
    </submittedName>
</protein>
<dbReference type="InterPro" id="IPR036188">
    <property type="entry name" value="FAD/NAD-bd_sf"/>
</dbReference>